<dbReference type="PANTHER" id="PTHR38479:SF2">
    <property type="entry name" value="WINGED HELIX DNA-BINDING DOMAIN-CONTAINING PROTEIN"/>
    <property type="match status" value="1"/>
</dbReference>
<comment type="caution">
    <text evidence="1">The sequence shown here is derived from an EMBL/GenBank/DDBJ whole genome shotgun (WGS) entry which is preliminary data.</text>
</comment>
<gene>
    <name evidence="1" type="ORF">KDL01_23900</name>
</gene>
<dbReference type="InterPro" id="IPR009351">
    <property type="entry name" value="AlkZ-like"/>
</dbReference>
<dbReference type="Proteomes" id="UP000675781">
    <property type="component" value="Unassembled WGS sequence"/>
</dbReference>
<evidence type="ECO:0000313" key="1">
    <source>
        <dbReference type="EMBL" id="MBR7836342.1"/>
    </source>
</evidence>
<proteinExistence type="predicted"/>
<sequence>MTELSTRTLNRTLLARQLLLRRAQPTLEGAIEQLVGLQAQAPNPPYLGLHTRLESFDPEQLSKLITDRRVLRIALQRNTIHLVTAEDAVLLRRVLKPVIDNGLRHNFGAQLKGVDLAALGARGRALVEQEPLTFARLGELLAEEYPQAAPNALAQGVRQLVPLVQVPPRGLWGRGGAATHTSLESWLGGADSGVGIDGGLDDTASDEELDAVLLRYLAAFGPASVRDMQMWCGLTRLSAVVKRLGERLQRYTDPNGTVLYDAAGAHLADEDEPAPVRLLPEYDNILLSHADRSRILDPTHRSAVFTQNGRILGTVLVDGFVAATWRFEERAGAEDGGQGVLTVEPLHAPTTRARRALENEVEPEAARMLELLAPGGGAQVRFPSK</sequence>
<accession>A0A941EQY8</accession>
<protein>
    <submittedName>
        <fullName evidence="1">AlkZ family DNA glycosylase</fullName>
    </submittedName>
</protein>
<dbReference type="AlphaFoldDB" id="A0A941EQY8"/>
<organism evidence="1 2">
    <name type="scientific">Actinospica durhamensis</name>
    <dbReference type="NCBI Taxonomy" id="1508375"/>
    <lineage>
        <taxon>Bacteria</taxon>
        <taxon>Bacillati</taxon>
        <taxon>Actinomycetota</taxon>
        <taxon>Actinomycetes</taxon>
        <taxon>Catenulisporales</taxon>
        <taxon>Actinospicaceae</taxon>
        <taxon>Actinospica</taxon>
    </lineage>
</organism>
<evidence type="ECO:0000313" key="2">
    <source>
        <dbReference type="Proteomes" id="UP000675781"/>
    </source>
</evidence>
<dbReference type="EMBL" id="JAGSOG010000137">
    <property type="protein sequence ID" value="MBR7836342.1"/>
    <property type="molecule type" value="Genomic_DNA"/>
</dbReference>
<name>A0A941EQY8_9ACTN</name>
<keyword evidence="2" id="KW-1185">Reference proteome</keyword>
<dbReference type="Pfam" id="PF06224">
    <property type="entry name" value="AlkZ-like"/>
    <property type="match status" value="1"/>
</dbReference>
<reference evidence="1" key="1">
    <citation type="submission" date="2021-04" db="EMBL/GenBank/DDBJ databases">
        <title>Genome based classification of Actinospica acidithermotolerans sp. nov., an actinobacterium isolated from an Indonesian hot spring.</title>
        <authorList>
            <person name="Kusuma A.B."/>
            <person name="Putra K.E."/>
            <person name="Nafisah S."/>
            <person name="Loh J."/>
            <person name="Nouioui I."/>
            <person name="Goodfellow M."/>
        </authorList>
    </citation>
    <scope>NUCLEOTIDE SEQUENCE</scope>
    <source>
        <strain evidence="1">CSCA 57</strain>
    </source>
</reference>
<dbReference type="RefSeq" id="WP_212530821.1">
    <property type="nucleotide sequence ID" value="NZ_JAGSOG010000137.1"/>
</dbReference>
<dbReference type="PANTHER" id="PTHR38479">
    <property type="entry name" value="LMO0824 PROTEIN"/>
    <property type="match status" value="1"/>
</dbReference>